<sequence length="96" mass="10475">MTFTPDQAARVAALARLRLPEDKLEHLAAQMGDILSYMDTLTACDTQGVEPLYGPVEHDTPLRMDVAVKTFQRADILSQAPESDGTFFVVPKIVAG</sequence>
<reference evidence="3 4" key="1">
    <citation type="submission" date="2020-04" db="EMBL/GenBank/DDBJ databases">
        <authorList>
            <consortium name="Desulfovibrio sp. FSS-1 genome sequencing consortium"/>
            <person name="Shimoshige H."/>
            <person name="Kobayashi H."/>
            <person name="Maekawa T."/>
        </authorList>
    </citation>
    <scope>NUCLEOTIDE SEQUENCE [LARGE SCALE GENOMIC DNA]</scope>
    <source>
        <strain evidence="3 4">SIID29052-01</strain>
    </source>
</reference>
<keyword evidence="4" id="KW-1185">Reference proteome</keyword>
<dbReference type="GO" id="GO:0006412">
    <property type="term" value="P:translation"/>
    <property type="evidence" value="ECO:0007669"/>
    <property type="project" value="UniProtKB-UniRule"/>
</dbReference>
<evidence type="ECO:0000256" key="1">
    <source>
        <dbReference type="ARBA" id="ARBA00022840"/>
    </source>
</evidence>
<comment type="catalytic activity">
    <reaction evidence="2">
        <text>L-glutamyl-tRNA(Gln) + L-glutamine + ATP + H2O = L-glutaminyl-tRNA(Gln) + L-glutamate + ADP + phosphate + H(+)</text>
        <dbReference type="Rhea" id="RHEA:17521"/>
        <dbReference type="Rhea" id="RHEA-COMP:9681"/>
        <dbReference type="Rhea" id="RHEA-COMP:9684"/>
        <dbReference type="ChEBI" id="CHEBI:15377"/>
        <dbReference type="ChEBI" id="CHEBI:15378"/>
        <dbReference type="ChEBI" id="CHEBI:29985"/>
        <dbReference type="ChEBI" id="CHEBI:30616"/>
        <dbReference type="ChEBI" id="CHEBI:43474"/>
        <dbReference type="ChEBI" id="CHEBI:58359"/>
        <dbReference type="ChEBI" id="CHEBI:78520"/>
        <dbReference type="ChEBI" id="CHEBI:78521"/>
        <dbReference type="ChEBI" id="CHEBI:456216"/>
    </reaction>
</comment>
<gene>
    <name evidence="2 3" type="primary">gatC</name>
    <name evidence="3" type="ORF">NNJEOMEG_00918</name>
</gene>
<dbReference type="HAMAP" id="MF_00122">
    <property type="entry name" value="GatC"/>
    <property type="match status" value="1"/>
</dbReference>
<dbReference type="GO" id="GO:0070681">
    <property type="term" value="P:glutaminyl-tRNAGln biosynthesis via transamidation"/>
    <property type="evidence" value="ECO:0007669"/>
    <property type="project" value="TreeGrafter"/>
</dbReference>
<dbReference type="EMBL" id="BLTE01000003">
    <property type="protein sequence ID" value="GFK93089.1"/>
    <property type="molecule type" value="Genomic_DNA"/>
</dbReference>
<dbReference type="GO" id="GO:0006450">
    <property type="term" value="P:regulation of translational fidelity"/>
    <property type="evidence" value="ECO:0007669"/>
    <property type="project" value="InterPro"/>
</dbReference>
<keyword evidence="1 2" id="KW-0067">ATP-binding</keyword>
<organism evidence="3 4">
    <name type="scientific">Fundidesulfovibrio magnetotacticus</name>
    <dbReference type="NCBI Taxonomy" id="2730080"/>
    <lineage>
        <taxon>Bacteria</taxon>
        <taxon>Pseudomonadati</taxon>
        <taxon>Thermodesulfobacteriota</taxon>
        <taxon>Desulfovibrionia</taxon>
        <taxon>Desulfovibrionales</taxon>
        <taxon>Desulfovibrionaceae</taxon>
        <taxon>Fundidesulfovibrio</taxon>
    </lineage>
</organism>
<comment type="subunit">
    <text evidence="2">Heterotrimer of A, B and C subunits.</text>
</comment>
<dbReference type="EC" id="6.3.5.-" evidence="2"/>
<dbReference type="PANTHER" id="PTHR15004">
    <property type="entry name" value="GLUTAMYL-TRNA(GLN) AMIDOTRANSFERASE SUBUNIT C, MITOCHONDRIAL"/>
    <property type="match status" value="1"/>
</dbReference>
<dbReference type="NCBIfam" id="TIGR00135">
    <property type="entry name" value="gatC"/>
    <property type="match status" value="1"/>
</dbReference>
<comment type="catalytic activity">
    <reaction evidence="2">
        <text>L-aspartyl-tRNA(Asn) + L-glutamine + ATP + H2O = L-asparaginyl-tRNA(Asn) + L-glutamate + ADP + phosphate + 2 H(+)</text>
        <dbReference type="Rhea" id="RHEA:14513"/>
        <dbReference type="Rhea" id="RHEA-COMP:9674"/>
        <dbReference type="Rhea" id="RHEA-COMP:9677"/>
        <dbReference type="ChEBI" id="CHEBI:15377"/>
        <dbReference type="ChEBI" id="CHEBI:15378"/>
        <dbReference type="ChEBI" id="CHEBI:29985"/>
        <dbReference type="ChEBI" id="CHEBI:30616"/>
        <dbReference type="ChEBI" id="CHEBI:43474"/>
        <dbReference type="ChEBI" id="CHEBI:58359"/>
        <dbReference type="ChEBI" id="CHEBI:78515"/>
        <dbReference type="ChEBI" id="CHEBI:78516"/>
        <dbReference type="ChEBI" id="CHEBI:456216"/>
    </reaction>
</comment>
<dbReference type="RefSeq" id="WP_173081782.1">
    <property type="nucleotide sequence ID" value="NZ_BLTE01000003.1"/>
</dbReference>
<dbReference type="GO" id="GO:0050567">
    <property type="term" value="F:glutaminyl-tRNA synthase (glutamine-hydrolyzing) activity"/>
    <property type="evidence" value="ECO:0007669"/>
    <property type="project" value="UniProtKB-UniRule"/>
</dbReference>
<dbReference type="Proteomes" id="UP000494245">
    <property type="component" value="Unassembled WGS sequence"/>
</dbReference>
<dbReference type="GO" id="GO:0016740">
    <property type="term" value="F:transferase activity"/>
    <property type="evidence" value="ECO:0007669"/>
    <property type="project" value="UniProtKB-KW"/>
</dbReference>
<proteinExistence type="inferred from homology"/>
<dbReference type="SUPFAM" id="SSF141000">
    <property type="entry name" value="Glu-tRNAGln amidotransferase C subunit"/>
    <property type="match status" value="1"/>
</dbReference>
<comment type="similarity">
    <text evidence="2">Belongs to the GatC family.</text>
</comment>
<dbReference type="Pfam" id="PF02686">
    <property type="entry name" value="GatC"/>
    <property type="match status" value="1"/>
</dbReference>
<comment type="caution">
    <text evidence="3">The sequence shown here is derived from an EMBL/GenBank/DDBJ whole genome shotgun (WGS) entry which is preliminary data.</text>
</comment>
<keyword evidence="3" id="KW-0808">Transferase</keyword>
<evidence type="ECO:0000313" key="4">
    <source>
        <dbReference type="Proteomes" id="UP000494245"/>
    </source>
</evidence>
<accession>A0A6V8LSM2</accession>
<reference evidence="3 4" key="2">
    <citation type="submission" date="2020-05" db="EMBL/GenBank/DDBJ databases">
        <title>Draft genome sequence of Desulfovibrio sp. strainFSS-1.</title>
        <authorList>
            <person name="Shimoshige H."/>
            <person name="Kobayashi H."/>
            <person name="Maekawa T."/>
        </authorList>
    </citation>
    <scope>NUCLEOTIDE SEQUENCE [LARGE SCALE GENOMIC DNA]</scope>
    <source>
        <strain evidence="3 4">SIID29052-01</strain>
    </source>
</reference>
<keyword evidence="2" id="KW-0648">Protein biosynthesis</keyword>
<protein>
    <recommendedName>
        <fullName evidence="2">Aspartyl/glutamyl-tRNA(Asn/Gln) amidotransferase subunit C</fullName>
        <shortName evidence="2">Asp/Glu-ADT subunit C</shortName>
        <ecNumber evidence="2">6.3.5.-</ecNumber>
    </recommendedName>
</protein>
<comment type="function">
    <text evidence="2">Allows the formation of correctly charged Asn-tRNA(Asn) or Gln-tRNA(Gln) through the transamidation of misacylated Asp-tRNA(Asn) or Glu-tRNA(Gln) in organisms which lack either or both of asparaginyl-tRNA or glutaminyl-tRNA synthetases. The reaction takes place in the presence of glutamine and ATP through an activated phospho-Asp-tRNA(Asn) or phospho-Glu-tRNA(Gln).</text>
</comment>
<dbReference type="PANTHER" id="PTHR15004:SF0">
    <property type="entry name" value="GLUTAMYL-TRNA(GLN) AMIDOTRANSFERASE SUBUNIT C, MITOCHONDRIAL"/>
    <property type="match status" value="1"/>
</dbReference>
<name>A0A6V8LSM2_9BACT</name>
<dbReference type="InterPro" id="IPR003837">
    <property type="entry name" value="GatC"/>
</dbReference>
<keyword evidence="2 3" id="KW-0436">Ligase</keyword>
<evidence type="ECO:0000313" key="3">
    <source>
        <dbReference type="EMBL" id="GFK93089.1"/>
    </source>
</evidence>
<dbReference type="AlphaFoldDB" id="A0A6V8LSM2"/>
<dbReference type="Gene3D" id="1.10.20.60">
    <property type="entry name" value="Glu-tRNAGln amidotransferase C subunit, N-terminal domain"/>
    <property type="match status" value="1"/>
</dbReference>
<keyword evidence="2" id="KW-0547">Nucleotide-binding</keyword>
<dbReference type="InterPro" id="IPR036113">
    <property type="entry name" value="Asp/Glu-ADT_sf_sub_c"/>
</dbReference>
<evidence type="ECO:0000256" key="2">
    <source>
        <dbReference type="HAMAP-Rule" id="MF_00122"/>
    </source>
</evidence>
<dbReference type="GO" id="GO:0005524">
    <property type="term" value="F:ATP binding"/>
    <property type="evidence" value="ECO:0007669"/>
    <property type="project" value="UniProtKB-KW"/>
</dbReference>